<name>A0A8S3EJM2_9BILA</name>
<evidence type="ECO:0000313" key="3">
    <source>
        <dbReference type="EMBL" id="CAF5060364.1"/>
    </source>
</evidence>
<feature type="non-terminal residue" evidence="3">
    <location>
        <position position="1"/>
    </location>
</feature>
<evidence type="ECO:0000313" key="1">
    <source>
        <dbReference type="EMBL" id="CAF4886783.1"/>
    </source>
</evidence>
<evidence type="ECO:0000313" key="2">
    <source>
        <dbReference type="EMBL" id="CAF5043828.1"/>
    </source>
</evidence>
<protein>
    <submittedName>
        <fullName evidence="3">Uncharacterized protein</fullName>
    </submittedName>
</protein>
<dbReference type="EMBL" id="CAJOBH010163443">
    <property type="protein sequence ID" value="CAF4886783.1"/>
    <property type="molecule type" value="Genomic_DNA"/>
</dbReference>
<comment type="caution">
    <text evidence="3">The sequence shown here is derived from an EMBL/GenBank/DDBJ whole genome shotgun (WGS) entry which is preliminary data.</text>
</comment>
<organism evidence="3 4">
    <name type="scientific">Rotaria magnacalcarata</name>
    <dbReference type="NCBI Taxonomy" id="392030"/>
    <lineage>
        <taxon>Eukaryota</taxon>
        <taxon>Metazoa</taxon>
        <taxon>Spiralia</taxon>
        <taxon>Gnathifera</taxon>
        <taxon>Rotifera</taxon>
        <taxon>Eurotatoria</taxon>
        <taxon>Bdelloidea</taxon>
        <taxon>Philodinida</taxon>
        <taxon>Philodinidae</taxon>
        <taxon>Rotaria</taxon>
    </lineage>
</organism>
<reference evidence="3" key="1">
    <citation type="submission" date="2021-02" db="EMBL/GenBank/DDBJ databases">
        <authorList>
            <person name="Nowell W R."/>
        </authorList>
    </citation>
    <scope>NUCLEOTIDE SEQUENCE</scope>
</reference>
<dbReference type="Proteomes" id="UP000676336">
    <property type="component" value="Unassembled WGS sequence"/>
</dbReference>
<dbReference type="EMBL" id="CAJOBI010222019">
    <property type="protein sequence ID" value="CAF5043828.1"/>
    <property type="molecule type" value="Genomic_DNA"/>
</dbReference>
<dbReference type="Proteomes" id="UP000681720">
    <property type="component" value="Unassembled WGS sequence"/>
</dbReference>
<dbReference type="Proteomes" id="UP000681967">
    <property type="component" value="Unassembled WGS sequence"/>
</dbReference>
<gene>
    <name evidence="1" type="ORF">BYL167_LOCUS51585</name>
    <name evidence="3" type="ORF">GIL414_LOCUS60482</name>
    <name evidence="2" type="ORF">SMN809_LOCUS58798</name>
</gene>
<proteinExistence type="predicted"/>
<dbReference type="AlphaFoldDB" id="A0A8S3EJM2"/>
<accession>A0A8S3EJM2</accession>
<dbReference type="EMBL" id="CAJOBJ010233645">
    <property type="protein sequence ID" value="CAF5060364.1"/>
    <property type="molecule type" value="Genomic_DNA"/>
</dbReference>
<evidence type="ECO:0000313" key="4">
    <source>
        <dbReference type="Proteomes" id="UP000681720"/>
    </source>
</evidence>
<sequence>MNPSIIPHKQSFQSKVNANAFHVQNVEESIQRVTVPPPKRKP</sequence>